<gene>
    <name evidence="11" type="ORF">IEQ34_022960</name>
</gene>
<keyword evidence="12" id="KW-1185">Reference proteome</keyword>
<evidence type="ECO:0000313" key="11">
    <source>
        <dbReference type="EMBL" id="KAH0449160.1"/>
    </source>
</evidence>
<dbReference type="EMBL" id="JAGFBR010000019">
    <property type="protein sequence ID" value="KAH0449160.1"/>
    <property type="molecule type" value="Genomic_DNA"/>
</dbReference>
<evidence type="ECO:0008006" key="13">
    <source>
        <dbReference type="Google" id="ProtNLM"/>
    </source>
</evidence>
<evidence type="ECO:0000256" key="2">
    <source>
        <dbReference type="ARBA" id="ARBA00007727"/>
    </source>
</evidence>
<feature type="domain" description="Trichome birefringence-like N-terminal" evidence="10">
    <location>
        <begin position="47"/>
        <end position="101"/>
    </location>
</feature>
<dbReference type="InterPro" id="IPR025846">
    <property type="entry name" value="TBL_N"/>
</dbReference>
<dbReference type="Pfam" id="PF13839">
    <property type="entry name" value="PC-Esterase"/>
    <property type="match status" value="1"/>
</dbReference>
<dbReference type="GO" id="GO:0000139">
    <property type="term" value="C:Golgi membrane"/>
    <property type="evidence" value="ECO:0007669"/>
    <property type="project" value="UniProtKB-SubCell"/>
</dbReference>
<evidence type="ECO:0000256" key="7">
    <source>
        <dbReference type="ARBA" id="ARBA00023136"/>
    </source>
</evidence>
<comment type="similarity">
    <text evidence="2">Belongs to the PC-esterase family. TBL subfamily.</text>
</comment>
<evidence type="ECO:0000313" key="12">
    <source>
        <dbReference type="Proteomes" id="UP000775213"/>
    </source>
</evidence>
<evidence type="ECO:0000256" key="6">
    <source>
        <dbReference type="ARBA" id="ARBA00023034"/>
    </source>
</evidence>
<keyword evidence="7" id="KW-0472">Membrane</keyword>
<dbReference type="AlphaFoldDB" id="A0AAV7FKB2"/>
<reference evidence="11 12" key="1">
    <citation type="journal article" date="2021" name="Hortic Res">
        <title>Chromosome-scale assembly of the Dendrobium chrysotoxum genome enhances the understanding of orchid evolution.</title>
        <authorList>
            <person name="Zhang Y."/>
            <person name="Zhang G.Q."/>
            <person name="Zhang D."/>
            <person name="Liu X.D."/>
            <person name="Xu X.Y."/>
            <person name="Sun W.H."/>
            <person name="Yu X."/>
            <person name="Zhu X."/>
            <person name="Wang Z.W."/>
            <person name="Zhao X."/>
            <person name="Zhong W.Y."/>
            <person name="Chen H."/>
            <person name="Yin W.L."/>
            <person name="Huang T."/>
            <person name="Niu S.C."/>
            <person name="Liu Z.J."/>
        </authorList>
    </citation>
    <scope>NUCLEOTIDE SEQUENCE [LARGE SCALE GENOMIC DNA]</scope>
    <source>
        <strain evidence="11">Lindl</strain>
    </source>
</reference>
<keyword evidence="5" id="KW-1133">Transmembrane helix</keyword>
<comment type="caution">
    <text evidence="11">The sequence shown here is derived from an EMBL/GenBank/DDBJ whole genome shotgun (WGS) entry which is preliminary data.</text>
</comment>
<name>A0AAV7FKB2_DENCH</name>
<evidence type="ECO:0000256" key="3">
    <source>
        <dbReference type="ARBA" id="ARBA00022692"/>
    </source>
</evidence>
<accession>A0AAV7FKB2</accession>
<feature type="chain" id="PRO_5043383916" description="Trichome birefringence-like N-terminal domain-containing protein" evidence="8">
    <location>
        <begin position="21"/>
        <end position="393"/>
    </location>
</feature>
<evidence type="ECO:0000256" key="4">
    <source>
        <dbReference type="ARBA" id="ARBA00022968"/>
    </source>
</evidence>
<evidence type="ECO:0000256" key="5">
    <source>
        <dbReference type="ARBA" id="ARBA00022989"/>
    </source>
</evidence>
<dbReference type="PANTHER" id="PTHR32285">
    <property type="entry name" value="PROTEIN TRICHOME BIREFRINGENCE-LIKE 9-RELATED"/>
    <property type="match status" value="1"/>
</dbReference>
<keyword evidence="4" id="KW-0735">Signal-anchor</keyword>
<keyword evidence="8" id="KW-0732">Signal</keyword>
<dbReference type="GO" id="GO:1990538">
    <property type="term" value="F:xylan O-acetyltransferase activity"/>
    <property type="evidence" value="ECO:0007669"/>
    <property type="project" value="UniProtKB-ARBA"/>
</dbReference>
<feature type="signal peptide" evidence="8">
    <location>
        <begin position="1"/>
        <end position="20"/>
    </location>
</feature>
<dbReference type="Pfam" id="PF14416">
    <property type="entry name" value="PMR5N"/>
    <property type="match status" value="1"/>
</dbReference>
<evidence type="ECO:0000259" key="9">
    <source>
        <dbReference type="Pfam" id="PF13839"/>
    </source>
</evidence>
<evidence type="ECO:0000256" key="8">
    <source>
        <dbReference type="SAM" id="SignalP"/>
    </source>
</evidence>
<dbReference type="InterPro" id="IPR026057">
    <property type="entry name" value="TBL_C"/>
</dbReference>
<keyword evidence="3" id="KW-0812">Transmembrane</keyword>
<proteinExistence type="inferred from homology"/>
<evidence type="ECO:0000259" key="10">
    <source>
        <dbReference type="Pfam" id="PF14416"/>
    </source>
</evidence>
<comment type="subcellular location">
    <subcellularLocation>
        <location evidence="1">Golgi apparatus membrane</location>
        <topology evidence="1">Single-pass type II membrane protein</topology>
    </subcellularLocation>
</comment>
<feature type="domain" description="Trichome birefringence-like C-terminal" evidence="9">
    <location>
        <begin position="102"/>
        <end position="385"/>
    </location>
</feature>
<organism evidence="11 12">
    <name type="scientific">Dendrobium chrysotoxum</name>
    <name type="common">Orchid</name>
    <dbReference type="NCBI Taxonomy" id="161865"/>
    <lineage>
        <taxon>Eukaryota</taxon>
        <taxon>Viridiplantae</taxon>
        <taxon>Streptophyta</taxon>
        <taxon>Embryophyta</taxon>
        <taxon>Tracheophyta</taxon>
        <taxon>Spermatophyta</taxon>
        <taxon>Magnoliopsida</taxon>
        <taxon>Liliopsida</taxon>
        <taxon>Asparagales</taxon>
        <taxon>Orchidaceae</taxon>
        <taxon>Epidendroideae</taxon>
        <taxon>Malaxideae</taxon>
        <taxon>Dendrobiinae</taxon>
        <taxon>Dendrobium</taxon>
    </lineage>
</organism>
<dbReference type="InterPro" id="IPR029962">
    <property type="entry name" value="TBL"/>
</dbReference>
<sequence>MRPTLTLLPLLLCSIFLLRTIKLVTKVSTSPHQTHYSKDFSISFNNGCNLFQGKWLLEEPSSRPLYTEQSCPYLTRQVTCRKNGRPDSVYQKWRWKPYSCNLPRFDALMLLHSLRNKRLMFVGDSIQRTQWESMVCLLQSAVPDRKKKLVYREPPRKVFLAKDYNASIEFYWAPFIVESNSDHATKHRVQKRMVRLDSISNHSRQWEGVDVLVFESYVWWMYAPLINATIGSQEMKEYDVPTAYRIALKTWTDWIESTLNPQTQKAFFMTLSPTHLWSWEWGGGRIENCHNESYPIKGPFWGAGSSLEIMGAVKDAVRRIKRINVTILNITQLSEFRKDGHTSVFTERRGKLLTREQRAEPNVYADCIHWCLPGVPDTWNEILHAYLIYQNTD</sequence>
<evidence type="ECO:0000256" key="1">
    <source>
        <dbReference type="ARBA" id="ARBA00004323"/>
    </source>
</evidence>
<dbReference type="PANTHER" id="PTHR32285:SF217">
    <property type="entry name" value="PROTEIN TRICHOME BIREFRINGENCE-LIKE 31"/>
    <property type="match status" value="1"/>
</dbReference>
<keyword evidence="6" id="KW-0333">Golgi apparatus</keyword>
<dbReference type="Proteomes" id="UP000775213">
    <property type="component" value="Unassembled WGS sequence"/>
</dbReference>
<protein>
    <recommendedName>
        <fullName evidence="13">Trichome birefringence-like N-terminal domain-containing protein</fullName>
    </recommendedName>
</protein>